<gene>
    <name evidence="2" type="ORF">L0U88_07500</name>
</gene>
<accession>A0ABS9BH18</accession>
<sequence length="99" mass="10977">MLKKDNLQLGLVLGFIAPLIGLVIYYLIVFMPRHVSFTEYLGYLKQLKSLLTGVSSISLIANAILFTIYINSRKDKTAKGVFVSTLIYGVVVLLIKLVA</sequence>
<evidence type="ECO:0000313" key="3">
    <source>
        <dbReference type="Proteomes" id="UP001200145"/>
    </source>
</evidence>
<dbReference type="Proteomes" id="UP001200145">
    <property type="component" value="Unassembled WGS sequence"/>
</dbReference>
<keyword evidence="3" id="KW-1185">Reference proteome</keyword>
<feature type="transmembrane region" description="Helical" evidence="1">
    <location>
        <begin position="49"/>
        <end position="69"/>
    </location>
</feature>
<keyword evidence="1" id="KW-0472">Membrane</keyword>
<protein>
    <recommendedName>
        <fullName evidence="4">Phospholipase D-like protein</fullName>
    </recommendedName>
</protein>
<feature type="transmembrane region" description="Helical" evidence="1">
    <location>
        <begin position="7"/>
        <end position="29"/>
    </location>
</feature>
<proteinExistence type="predicted"/>
<feature type="transmembrane region" description="Helical" evidence="1">
    <location>
        <begin position="81"/>
        <end position="98"/>
    </location>
</feature>
<keyword evidence="1" id="KW-1133">Transmembrane helix</keyword>
<dbReference type="EMBL" id="JAKEVY010000002">
    <property type="protein sequence ID" value="MCF1714469.1"/>
    <property type="molecule type" value="Genomic_DNA"/>
</dbReference>
<name>A0ABS9BH18_9BACT</name>
<evidence type="ECO:0008006" key="4">
    <source>
        <dbReference type="Google" id="ProtNLM"/>
    </source>
</evidence>
<comment type="caution">
    <text evidence="2">The sequence shown here is derived from an EMBL/GenBank/DDBJ whole genome shotgun (WGS) entry which is preliminary data.</text>
</comment>
<keyword evidence="1" id="KW-0812">Transmembrane</keyword>
<evidence type="ECO:0000256" key="1">
    <source>
        <dbReference type="SAM" id="Phobius"/>
    </source>
</evidence>
<dbReference type="RefSeq" id="WP_234865176.1">
    <property type="nucleotide sequence ID" value="NZ_JAKEVY010000002.1"/>
</dbReference>
<reference evidence="2 3" key="1">
    <citation type="submission" date="2022-01" db="EMBL/GenBank/DDBJ databases">
        <title>Flavihumibacter sp. nov., isolated from sediment of a river.</title>
        <authorList>
            <person name="Liu H."/>
        </authorList>
    </citation>
    <scope>NUCLEOTIDE SEQUENCE [LARGE SCALE GENOMIC DNA]</scope>
    <source>
        <strain evidence="2 3">RY-1</strain>
    </source>
</reference>
<evidence type="ECO:0000313" key="2">
    <source>
        <dbReference type="EMBL" id="MCF1714469.1"/>
    </source>
</evidence>
<organism evidence="2 3">
    <name type="scientific">Flavihumibacter fluminis</name>
    <dbReference type="NCBI Taxonomy" id="2909236"/>
    <lineage>
        <taxon>Bacteria</taxon>
        <taxon>Pseudomonadati</taxon>
        <taxon>Bacteroidota</taxon>
        <taxon>Chitinophagia</taxon>
        <taxon>Chitinophagales</taxon>
        <taxon>Chitinophagaceae</taxon>
        <taxon>Flavihumibacter</taxon>
    </lineage>
</organism>